<dbReference type="KEGG" id="bpg:Bathy05g01050"/>
<dbReference type="AlphaFoldDB" id="K8EEF1"/>
<dbReference type="STRING" id="41875.K8EEF1"/>
<evidence type="ECO:0000313" key="2">
    <source>
        <dbReference type="Proteomes" id="UP000198341"/>
    </source>
</evidence>
<dbReference type="GeneID" id="19015609"/>
<dbReference type="OrthoDB" id="498384at2759"/>
<accession>K8EEF1</accession>
<name>K8EEF1_9CHLO</name>
<protein>
    <submittedName>
        <fullName evidence="1">Uncharacterized protein</fullName>
    </submittedName>
</protein>
<sequence length="61" mass="6920">MAVNLGLVNGEVSNLRKFKRNGEPMEHGTKFGHKWYDTSAFKNGKDIDFAFTSKTIEAQEK</sequence>
<gene>
    <name evidence="1" type="ORF">Bathy05g01050</name>
</gene>
<dbReference type="RefSeq" id="XP_007512899.1">
    <property type="nucleotide sequence ID" value="XM_007512837.1"/>
</dbReference>
<keyword evidence="2" id="KW-1185">Reference proteome</keyword>
<dbReference type="EMBL" id="FO082274">
    <property type="protein sequence ID" value="CCO16457.1"/>
    <property type="molecule type" value="Genomic_DNA"/>
</dbReference>
<evidence type="ECO:0000313" key="1">
    <source>
        <dbReference type="EMBL" id="CCO16457.1"/>
    </source>
</evidence>
<organism evidence="1 2">
    <name type="scientific">Bathycoccus prasinos</name>
    <dbReference type="NCBI Taxonomy" id="41875"/>
    <lineage>
        <taxon>Eukaryota</taxon>
        <taxon>Viridiplantae</taxon>
        <taxon>Chlorophyta</taxon>
        <taxon>Mamiellophyceae</taxon>
        <taxon>Mamiellales</taxon>
        <taxon>Bathycoccaceae</taxon>
        <taxon>Bathycoccus</taxon>
    </lineage>
</organism>
<dbReference type="Proteomes" id="UP000198341">
    <property type="component" value="Chromosome 5"/>
</dbReference>
<reference evidence="1 2" key="1">
    <citation type="submission" date="2011-10" db="EMBL/GenBank/DDBJ databases">
        <authorList>
            <person name="Genoscope - CEA"/>
        </authorList>
    </citation>
    <scope>NUCLEOTIDE SEQUENCE [LARGE SCALE GENOMIC DNA]</scope>
    <source>
        <strain evidence="1 2">RCC 1105</strain>
    </source>
</reference>
<proteinExistence type="predicted"/>